<dbReference type="AlphaFoldDB" id="A0A5E4S9J2"/>
<gene>
    <name evidence="1" type="ORF">PAQ31011_00658</name>
</gene>
<proteinExistence type="predicted"/>
<evidence type="ECO:0000313" key="1">
    <source>
        <dbReference type="EMBL" id="VVD71985.1"/>
    </source>
</evidence>
<reference evidence="1 2" key="1">
    <citation type="submission" date="2019-08" db="EMBL/GenBank/DDBJ databases">
        <authorList>
            <person name="Peeters C."/>
        </authorList>
    </citation>
    <scope>NUCLEOTIDE SEQUENCE [LARGE SCALE GENOMIC DNA]</scope>
    <source>
        <strain evidence="1 2">LMG 31011</strain>
    </source>
</reference>
<protein>
    <submittedName>
        <fullName evidence="1">Uncharacterized protein</fullName>
    </submittedName>
</protein>
<keyword evidence="2" id="KW-1185">Reference proteome</keyword>
<evidence type="ECO:0000313" key="2">
    <source>
        <dbReference type="Proteomes" id="UP000366819"/>
    </source>
</evidence>
<dbReference type="EMBL" id="CABPSN010000001">
    <property type="protein sequence ID" value="VVD71985.1"/>
    <property type="molecule type" value="Genomic_DNA"/>
</dbReference>
<name>A0A5E4S9J2_9BURK</name>
<sequence length="333" mass="37014">MISDVLVTDDGWSSGKKPRYERTYIPSIGGTFPHVGPNAAISGMMQKTFLLPDGKCIAAAGGLQTVLSFRTQVEQAAGIDEVLDVCSRHVDELDFVFMSHCVEYQQLLVLATETCRRMTLDAYGAVIIGGSGESTIRRLVTEHAELPFSGEGGLATLGRALCLVNAALELDASVPQSTLGRRFGAYYEVTYFDGESFVKLDRTIHHFLAITLVEGLAAWFLSKSFYHEYVDGVLVARRITWGADEAKSFVWQDCYEIGGDAAPFPRGRFEEHINTVVPDPVIEVLNIKVGDRTFRFVSSQEKLVKIWQEDGRWFSDLDADMDKRLREIIAGRL</sequence>
<organism evidence="1 2">
    <name type="scientific">Pandoraea aquatica</name>
    <dbReference type="NCBI Taxonomy" id="2508290"/>
    <lineage>
        <taxon>Bacteria</taxon>
        <taxon>Pseudomonadati</taxon>
        <taxon>Pseudomonadota</taxon>
        <taxon>Betaproteobacteria</taxon>
        <taxon>Burkholderiales</taxon>
        <taxon>Burkholderiaceae</taxon>
        <taxon>Pandoraea</taxon>
    </lineage>
</organism>
<dbReference type="Proteomes" id="UP000366819">
    <property type="component" value="Unassembled WGS sequence"/>
</dbReference>
<accession>A0A5E4S9J2</accession>